<organism evidence="2 3">
    <name type="scientific">Micromonospora rifamycinica</name>
    <dbReference type="NCBI Taxonomy" id="291594"/>
    <lineage>
        <taxon>Bacteria</taxon>
        <taxon>Bacillati</taxon>
        <taxon>Actinomycetota</taxon>
        <taxon>Actinomycetes</taxon>
        <taxon>Micromonosporales</taxon>
        <taxon>Micromonosporaceae</taxon>
        <taxon>Micromonospora</taxon>
    </lineage>
</organism>
<dbReference type="Proteomes" id="UP000198226">
    <property type="component" value="Chromosome I"/>
</dbReference>
<keyword evidence="3" id="KW-1185">Reference proteome</keyword>
<proteinExistence type="predicted"/>
<evidence type="ECO:0000313" key="2">
    <source>
        <dbReference type="EMBL" id="SCG50175.1"/>
    </source>
</evidence>
<sequence length="102" mass="10953">MNRLKSRVAALMAGAATAGLVVGAVPGTAAQAGYYQYRKCSDAVSLSFFVDSTSSTTRWPHSIGWNNVMYAAQEANGRYHVSLWDTSGDTNGWVSTAWVRAC</sequence>
<reference evidence="3" key="1">
    <citation type="submission" date="2016-06" db="EMBL/GenBank/DDBJ databases">
        <authorList>
            <person name="Varghese N."/>
            <person name="Submissions Spin"/>
        </authorList>
    </citation>
    <scope>NUCLEOTIDE SEQUENCE [LARGE SCALE GENOMIC DNA]</scope>
    <source>
        <strain evidence="3">DSM 44983</strain>
    </source>
</reference>
<name>A0A109INE9_9ACTN</name>
<gene>
    <name evidence="2" type="ORF">GA0070623_1785</name>
</gene>
<accession>A0A109INE9</accession>
<evidence type="ECO:0000256" key="1">
    <source>
        <dbReference type="SAM" id="SignalP"/>
    </source>
</evidence>
<keyword evidence="1" id="KW-0732">Signal</keyword>
<dbReference type="AlphaFoldDB" id="A0A109INE9"/>
<evidence type="ECO:0000313" key="3">
    <source>
        <dbReference type="Proteomes" id="UP000198226"/>
    </source>
</evidence>
<dbReference type="OrthoDB" id="3409487at2"/>
<dbReference type="RefSeq" id="WP_157517458.1">
    <property type="nucleotide sequence ID" value="NZ_LRMV01000016.1"/>
</dbReference>
<feature type="chain" id="PRO_5039236269" description="SH3 domain-containing protein" evidence="1">
    <location>
        <begin position="24"/>
        <end position="102"/>
    </location>
</feature>
<feature type="signal peptide" evidence="1">
    <location>
        <begin position="1"/>
        <end position="23"/>
    </location>
</feature>
<evidence type="ECO:0008006" key="4">
    <source>
        <dbReference type="Google" id="ProtNLM"/>
    </source>
</evidence>
<dbReference type="EMBL" id="LT607752">
    <property type="protein sequence ID" value="SCG50175.1"/>
    <property type="molecule type" value="Genomic_DNA"/>
</dbReference>
<protein>
    <recommendedName>
        <fullName evidence="4">SH3 domain-containing protein</fullName>
    </recommendedName>
</protein>